<dbReference type="PROSITE" id="PS50969">
    <property type="entry name" value="FCP1"/>
    <property type="match status" value="1"/>
</dbReference>
<evidence type="ECO:0000313" key="5">
    <source>
        <dbReference type="Proteomes" id="UP000051952"/>
    </source>
</evidence>
<keyword evidence="1" id="KW-0809">Transit peptide</keyword>
<keyword evidence="1" id="KW-0813">Transport</keyword>
<dbReference type="InterPro" id="IPR004274">
    <property type="entry name" value="FCP1_dom"/>
</dbReference>
<proteinExistence type="inferred from homology"/>
<dbReference type="SUPFAM" id="SSF56784">
    <property type="entry name" value="HAD-like"/>
    <property type="match status" value="1"/>
</dbReference>
<protein>
    <recommendedName>
        <fullName evidence="1">Mitochondrial import inner membrane translocase subunit TIM50</fullName>
    </recommendedName>
</protein>
<organism evidence="4 5">
    <name type="scientific">Bodo saltans</name>
    <name type="common">Flagellated protozoan</name>
    <dbReference type="NCBI Taxonomy" id="75058"/>
    <lineage>
        <taxon>Eukaryota</taxon>
        <taxon>Discoba</taxon>
        <taxon>Euglenozoa</taxon>
        <taxon>Kinetoplastea</taxon>
        <taxon>Metakinetoplastina</taxon>
        <taxon>Eubodonida</taxon>
        <taxon>Bodonidae</taxon>
        <taxon>Bodo</taxon>
    </lineage>
</organism>
<feature type="region of interest" description="Disordered" evidence="2">
    <location>
        <begin position="56"/>
        <end position="79"/>
    </location>
</feature>
<comment type="subcellular location">
    <subcellularLocation>
        <location evidence="1">Mitochondrion inner membrane</location>
        <topology evidence="1">Single-pass membrane protein</topology>
    </subcellularLocation>
</comment>
<accession>A0A0S4IXS3</accession>
<dbReference type="Gene3D" id="3.40.50.1000">
    <property type="entry name" value="HAD superfamily/HAD-like"/>
    <property type="match status" value="1"/>
</dbReference>
<feature type="domain" description="FCP1 homology" evidence="3">
    <location>
        <begin position="95"/>
        <end position="289"/>
    </location>
</feature>
<evidence type="ECO:0000256" key="2">
    <source>
        <dbReference type="SAM" id="MobiDB-lite"/>
    </source>
</evidence>
<dbReference type="AlphaFoldDB" id="A0A0S4IXS3"/>
<dbReference type="InterPro" id="IPR036412">
    <property type="entry name" value="HAD-like_sf"/>
</dbReference>
<keyword evidence="1" id="KW-0653">Protein transport</keyword>
<comment type="similarity">
    <text evidence="1">Belongs to the TIM50 family.</text>
</comment>
<dbReference type="SMART" id="SM00577">
    <property type="entry name" value="CPDc"/>
    <property type="match status" value="1"/>
</dbReference>
<evidence type="ECO:0000259" key="3">
    <source>
        <dbReference type="PROSITE" id="PS50969"/>
    </source>
</evidence>
<comment type="subunit">
    <text evidence="1">Component of the TIM23 complex.</text>
</comment>
<dbReference type="InterPro" id="IPR050365">
    <property type="entry name" value="TIM50"/>
</dbReference>
<dbReference type="GO" id="GO:0005744">
    <property type="term" value="C:TIM23 mitochondrial import inner membrane translocase complex"/>
    <property type="evidence" value="ECO:0007669"/>
    <property type="project" value="UniProtKB-UniRule"/>
</dbReference>
<evidence type="ECO:0000313" key="4">
    <source>
        <dbReference type="EMBL" id="CUG45103.1"/>
    </source>
</evidence>
<comment type="function">
    <text evidence="1">Essential component of the TIM23 complex, a complex that mediates the translocation of transit peptide-containing proteins across the mitochondrial inner membrane.</text>
</comment>
<name>A0A0S4IXS3_BODSA</name>
<dbReference type="OrthoDB" id="277011at2759"/>
<dbReference type="PANTHER" id="PTHR12210">
    <property type="entry name" value="DULLARD PROTEIN PHOSPHATASE"/>
    <property type="match status" value="1"/>
</dbReference>
<dbReference type="Proteomes" id="UP000051952">
    <property type="component" value="Unassembled WGS sequence"/>
</dbReference>
<dbReference type="InterPro" id="IPR023214">
    <property type="entry name" value="HAD_sf"/>
</dbReference>
<reference evidence="5" key="1">
    <citation type="submission" date="2015-09" db="EMBL/GenBank/DDBJ databases">
        <authorList>
            <consortium name="Pathogen Informatics"/>
        </authorList>
    </citation>
    <scope>NUCLEOTIDE SEQUENCE [LARGE SCALE GENOMIC DNA]</scope>
    <source>
        <strain evidence="5">Lake Konstanz</strain>
    </source>
</reference>
<gene>
    <name evidence="4" type="ORF">BSAL_79620</name>
</gene>
<sequence length="388" mass="43854">MFRRTWIFRNEIVTVPFRSQSHDVFWFVPLPPKLHTIRCASMGGTEPLALHDNAKLRGRAPPAGTKSSGGASKKKKKKTLATQVIGHPLALHKTAANKRHTLVLDIDETLLQRQSVSWHPVGGLETAHVALRPHVGQFLREMHELFEIVLWTAAPTYHGGAMAGLLERTAGLPPSTYYDAEVQWKCLASKEYVSAEKQKTMKFAPVLGEDHVNWYLLTQSFTVDSYDDGFDNMKYLPLLGRDLDSVIIIDDKTRSFPLTPRAGIKIEPFTVDKQNDTELLKLLPMLRSVAAADSAIGELDHWRPDDYVECDTLCGHYPIGRVLPERRSNPIPPQQTDEQSARVHEAAITACRKWVLSWCESDQQKRQVEAAAFLRQQQKQSHVKNKKK</sequence>
<keyword evidence="5" id="KW-1185">Reference proteome</keyword>
<dbReference type="EMBL" id="CYKH01000817">
    <property type="protein sequence ID" value="CUG45103.1"/>
    <property type="molecule type" value="Genomic_DNA"/>
</dbReference>
<dbReference type="Pfam" id="PF03031">
    <property type="entry name" value="NIF"/>
    <property type="match status" value="2"/>
</dbReference>
<dbReference type="VEuPathDB" id="TriTrypDB:BSAL_79620"/>
<evidence type="ECO:0000256" key="1">
    <source>
        <dbReference type="RuleBase" id="RU365079"/>
    </source>
</evidence>
<keyword evidence="1" id="KW-0811">Translocation</keyword>
<dbReference type="GO" id="GO:0015031">
    <property type="term" value="P:protein transport"/>
    <property type="evidence" value="ECO:0007669"/>
    <property type="project" value="UniProtKB-KW"/>
</dbReference>
<keyword evidence="1" id="KW-0496">Mitochondrion</keyword>